<accession>A0A401Q6X7</accession>
<evidence type="ECO:0000313" key="3">
    <source>
        <dbReference type="EMBL" id="GCB81135.1"/>
    </source>
</evidence>
<dbReference type="OrthoDB" id="6159259at2759"/>
<dbReference type="Proteomes" id="UP000288216">
    <property type="component" value="Unassembled WGS sequence"/>
</dbReference>
<evidence type="ECO:0000256" key="1">
    <source>
        <dbReference type="SAM" id="MobiDB-lite"/>
    </source>
</evidence>
<keyword evidence="4" id="KW-1185">Reference proteome</keyword>
<feature type="region of interest" description="Disordered" evidence="1">
    <location>
        <begin position="55"/>
        <end position="80"/>
    </location>
</feature>
<dbReference type="AlphaFoldDB" id="A0A401Q6X7"/>
<feature type="signal peptide" evidence="2">
    <location>
        <begin position="1"/>
        <end position="27"/>
    </location>
</feature>
<keyword evidence="2" id="KW-0732">Signal</keyword>
<dbReference type="EMBL" id="BFAA01022618">
    <property type="protein sequence ID" value="GCB81135.1"/>
    <property type="molecule type" value="Genomic_DNA"/>
</dbReference>
<evidence type="ECO:0000313" key="4">
    <source>
        <dbReference type="Proteomes" id="UP000288216"/>
    </source>
</evidence>
<reference evidence="3 4" key="1">
    <citation type="journal article" date="2018" name="Nat. Ecol. Evol.">
        <title>Shark genomes provide insights into elasmobranch evolution and the origin of vertebrates.</title>
        <authorList>
            <person name="Hara Y"/>
            <person name="Yamaguchi K"/>
            <person name="Onimaru K"/>
            <person name="Kadota M"/>
            <person name="Koyanagi M"/>
            <person name="Keeley SD"/>
            <person name="Tatsumi K"/>
            <person name="Tanaka K"/>
            <person name="Motone F"/>
            <person name="Kageyama Y"/>
            <person name="Nozu R"/>
            <person name="Adachi N"/>
            <person name="Nishimura O"/>
            <person name="Nakagawa R"/>
            <person name="Tanegashima C"/>
            <person name="Kiyatake I"/>
            <person name="Matsumoto R"/>
            <person name="Murakumo K"/>
            <person name="Nishida K"/>
            <person name="Terakita A"/>
            <person name="Kuratani S"/>
            <person name="Sato K"/>
            <person name="Hyodo S Kuraku.S."/>
        </authorList>
    </citation>
    <scope>NUCLEOTIDE SEQUENCE [LARGE SCALE GENOMIC DNA]</scope>
</reference>
<sequence length="105" mass="11109">MRRGNREEKSPGAILKLLFVSAVAAMADESGDGLAVAESGLRKITELRVVIQDEGGNPDEISINPETPSSRASKKTGKGCKAEDCEIEDCTEDDFSGKQAKIPSG</sequence>
<organism evidence="3 4">
    <name type="scientific">Scyliorhinus torazame</name>
    <name type="common">Cloudy catshark</name>
    <name type="synonym">Catulus torazame</name>
    <dbReference type="NCBI Taxonomy" id="75743"/>
    <lineage>
        <taxon>Eukaryota</taxon>
        <taxon>Metazoa</taxon>
        <taxon>Chordata</taxon>
        <taxon>Craniata</taxon>
        <taxon>Vertebrata</taxon>
        <taxon>Chondrichthyes</taxon>
        <taxon>Elasmobranchii</taxon>
        <taxon>Galeomorphii</taxon>
        <taxon>Galeoidea</taxon>
        <taxon>Carcharhiniformes</taxon>
        <taxon>Scyliorhinidae</taxon>
        <taxon>Scyliorhinus</taxon>
    </lineage>
</organism>
<proteinExistence type="predicted"/>
<protein>
    <submittedName>
        <fullName evidence="3">Uncharacterized protein</fullName>
    </submittedName>
</protein>
<comment type="caution">
    <text evidence="3">The sequence shown here is derived from an EMBL/GenBank/DDBJ whole genome shotgun (WGS) entry which is preliminary data.</text>
</comment>
<evidence type="ECO:0000256" key="2">
    <source>
        <dbReference type="SAM" id="SignalP"/>
    </source>
</evidence>
<feature type="chain" id="PRO_5019565940" evidence="2">
    <location>
        <begin position="28"/>
        <end position="105"/>
    </location>
</feature>
<name>A0A401Q6X7_SCYTO</name>
<gene>
    <name evidence="3" type="ORF">scyTo_0022464</name>
</gene>